<protein>
    <submittedName>
        <fullName evidence="3">MarR family transcriptional regulator</fullName>
    </submittedName>
</protein>
<organism evidence="3 4">
    <name type="scientific">Thermomonas brevis</name>
    <dbReference type="NCBI Taxonomy" id="215691"/>
    <lineage>
        <taxon>Bacteria</taxon>
        <taxon>Pseudomonadati</taxon>
        <taxon>Pseudomonadota</taxon>
        <taxon>Gammaproteobacteria</taxon>
        <taxon>Lysobacterales</taxon>
        <taxon>Lysobacteraceae</taxon>
        <taxon>Thermomonas</taxon>
    </lineage>
</organism>
<dbReference type="RefSeq" id="WP_187569327.1">
    <property type="nucleotide sequence ID" value="NZ_CP060711.1"/>
</dbReference>
<dbReference type="InterPro" id="IPR036390">
    <property type="entry name" value="WH_DNA-bd_sf"/>
</dbReference>
<dbReference type="KEGG" id="tbv:H9L17_10045"/>
<accession>A0A7G9QQD4</accession>
<dbReference type="SUPFAM" id="SSF46785">
    <property type="entry name" value="Winged helix' DNA-binding domain"/>
    <property type="match status" value="1"/>
</dbReference>
<dbReference type="GO" id="GO:0003700">
    <property type="term" value="F:DNA-binding transcription factor activity"/>
    <property type="evidence" value="ECO:0007669"/>
    <property type="project" value="InterPro"/>
</dbReference>
<dbReference type="AlphaFoldDB" id="A0A7G9QQD4"/>
<feature type="region of interest" description="Disordered" evidence="1">
    <location>
        <begin position="143"/>
        <end position="168"/>
    </location>
</feature>
<evidence type="ECO:0000313" key="3">
    <source>
        <dbReference type="EMBL" id="QNN45559.1"/>
    </source>
</evidence>
<evidence type="ECO:0000313" key="4">
    <source>
        <dbReference type="Proteomes" id="UP000515977"/>
    </source>
</evidence>
<dbReference type="InterPro" id="IPR000835">
    <property type="entry name" value="HTH_MarR-typ"/>
</dbReference>
<sequence length="168" mass="18557">MSKTTTLGSLLRTLIERLDHDVELRYQAHGLDYRPRYTPVVRALQELGPASITSIANHTGIPHSAASQTVAQMHKKGWIAYSEGSDKRARIVTPTAQLDAALPTLRREWEVTRRAASAFDAELSASLSALLVEAHAALDRAPFSSRGQDEAESSPIHARHQRKRGKRT</sequence>
<keyword evidence="4" id="KW-1185">Reference proteome</keyword>
<reference evidence="3 4" key="1">
    <citation type="submission" date="2020-08" db="EMBL/GenBank/DDBJ databases">
        <title>Genome sequence of Thermomonas brevis KACC 16975T.</title>
        <authorList>
            <person name="Hyun D.-W."/>
            <person name="Bae J.-W."/>
        </authorList>
    </citation>
    <scope>NUCLEOTIDE SEQUENCE [LARGE SCALE GENOMIC DNA]</scope>
    <source>
        <strain evidence="3 4">KACC 16975</strain>
    </source>
</reference>
<dbReference type="InterPro" id="IPR036388">
    <property type="entry name" value="WH-like_DNA-bd_sf"/>
</dbReference>
<feature type="domain" description="HTH marR-type" evidence="2">
    <location>
        <begin position="35"/>
        <end position="89"/>
    </location>
</feature>
<dbReference type="EMBL" id="CP060711">
    <property type="protein sequence ID" value="QNN45559.1"/>
    <property type="molecule type" value="Genomic_DNA"/>
</dbReference>
<dbReference type="Proteomes" id="UP000515977">
    <property type="component" value="Chromosome"/>
</dbReference>
<feature type="compositionally biased region" description="Basic residues" evidence="1">
    <location>
        <begin position="157"/>
        <end position="168"/>
    </location>
</feature>
<name>A0A7G9QQD4_9GAMM</name>
<evidence type="ECO:0000259" key="2">
    <source>
        <dbReference type="Pfam" id="PF12802"/>
    </source>
</evidence>
<gene>
    <name evidence="3" type="ORF">H9L17_10045</name>
</gene>
<proteinExistence type="predicted"/>
<dbReference type="Gene3D" id="1.10.10.10">
    <property type="entry name" value="Winged helix-like DNA-binding domain superfamily/Winged helix DNA-binding domain"/>
    <property type="match status" value="1"/>
</dbReference>
<dbReference type="Pfam" id="PF12802">
    <property type="entry name" value="MarR_2"/>
    <property type="match status" value="1"/>
</dbReference>
<evidence type="ECO:0000256" key="1">
    <source>
        <dbReference type="SAM" id="MobiDB-lite"/>
    </source>
</evidence>